<feature type="region of interest" description="Disordered" evidence="5">
    <location>
        <begin position="1"/>
        <end position="69"/>
    </location>
</feature>
<sequence length="509" mass="56371">MSGIAEKTSSSDKQQNGAVETKTSAKDDIPNGTTNLHNEDAAVNGISKRDVHSNGDTKQQNGHVTEKLKPDDADKRSFLQRHAFIITLIAYHMISGLMYAVRGQYRYQFFHGLHADELKKYNISRECGAVLEPEVQRIEDKISAETANWSLYGTYIRTPMTIIACFVIGMKSDQIGRRFLFLLPFVTSIADCGSIGMSTASYALVSDTHGRKRQGQDSHPENTKEKNPEPPGQSSASDEIDLDMSREKSRSFKLVLLHIVPYLAGSIVSFVEGYIIAYLGFFWSLIIVIGFKSFFFIFAIVFVTETGQQKKAIEFTGPLKTIGRAFKDPVRRVPLLLVNLALLFSVLASVEEREIIHTYEMSPPFCLRSIQLGWLSAESRLKGVVAIPLMWVWRRLSLYESTIAGIGIASYTAGALLLATVRETWVFYANYAITIPGSLASSMAKAITSRLIGRSALASTFAVMMAAEELFMFVGGTASNYLYQYTLNVLPTASFYLSAGSFAVATVLY</sequence>
<dbReference type="PANTHER" id="PTHR23507">
    <property type="entry name" value="ZGC:174356"/>
    <property type="match status" value="1"/>
</dbReference>
<dbReference type="Gene3D" id="1.20.1250.20">
    <property type="entry name" value="MFS general substrate transporter like domains"/>
    <property type="match status" value="1"/>
</dbReference>
<keyword evidence="4 6" id="KW-0472">Membrane</keyword>
<dbReference type="Proteomes" id="UP001519460">
    <property type="component" value="Unassembled WGS sequence"/>
</dbReference>
<dbReference type="PANTHER" id="PTHR23507:SF1">
    <property type="entry name" value="FI18259P1-RELATED"/>
    <property type="match status" value="1"/>
</dbReference>
<proteinExistence type="predicted"/>
<evidence type="ECO:0000313" key="7">
    <source>
        <dbReference type="EMBL" id="KAK7474967.1"/>
    </source>
</evidence>
<feature type="region of interest" description="Disordered" evidence="5">
    <location>
        <begin position="209"/>
        <end position="240"/>
    </location>
</feature>
<evidence type="ECO:0000256" key="5">
    <source>
        <dbReference type="SAM" id="MobiDB-lite"/>
    </source>
</evidence>
<evidence type="ECO:0000256" key="2">
    <source>
        <dbReference type="ARBA" id="ARBA00022692"/>
    </source>
</evidence>
<dbReference type="SUPFAM" id="SSF103473">
    <property type="entry name" value="MFS general substrate transporter"/>
    <property type="match status" value="1"/>
</dbReference>
<comment type="subcellular location">
    <subcellularLocation>
        <location evidence="1">Membrane</location>
        <topology evidence="1">Multi-pass membrane protein</topology>
    </subcellularLocation>
</comment>
<keyword evidence="2 6" id="KW-0812">Transmembrane</keyword>
<feature type="compositionally biased region" description="Basic and acidic residues" evidence="5">
    <location>
        <begin position="214"/>
        <end position="228"/>
    </location>
</feature>
<gene>
    <name evidence="7" type="ORF">BaRGS_00033778</name>
</gene>
<feature type="transmembrane region" description="Helical" evidence="6">
    <location>
        <begin position="333"/>
        <end position="350"/>
    </location>
</feature>
<dbReference type="EMBL" id="JACVVK020000419">
    <property type="protein sequence ID" value="KAK7474967.1"/>
    <property type="molecule type" value="Genomic_DNA"/>
</dbReference>
<feature type="transmembrane region" description="Helical" evidence="6">
    <location>
        <begin position="398"/>
        <end position="419"/>
    </location>
</feature>
<reference evidence="7 8" key="1">
    <citation type="journal article" date="2023" name="Sci. Data">
        <title>Genome assembly of the Korean intertidal mud-creeper Batillaria attramentaria.</title>
        <authorList>
            <person name="Patra A.K."/>
            <person name="Ho P.T."/>
            <person name="Jun S."/>
            <person name="Lee S.J."/>
            <person name="Kim Y."/>
            <person name="Won Y.J."/>
        </authorList>
    </citation>
    <scope>NUCLEOTIDE SEQUENCE [LARGE SCALE GENOMIC DNA]</scope>
    <source>
        <strain evidence="7">Wonlab-2016</strain>
    </source>
</reference>
<feature type="compositionally biased region" description="Polar residues" evidence="5">
    <location>
        <begin position="7"/>
        <end position="22"/>
    </location>
</feature>
<comment type="caution">
    <text evidence="7">The sequence shown here is derived from an EMBL/GenBank/DDBJ whole genome shotgun (WGS) entry which is preliminary data.</text>
</comment>
<protein>
    <submittedName>
        <fullName evidence="7">Uncharacterized protein</fullName>
    </submittedName>
</protein>
<name>A0ABD0JIY9_9CAEN</name>
<feature type="transmembrane region" description="Helical" evidence="6">
    <location>
        <begin position="254"/>
        <end position="275"/>
    </location>
</feature>
<feature type="transmembrane region" description="Helical" evidence="6">
    <location>
        <begin position="83"/>
        <end position="101"/>
    </location>
</feature>
<keyword evidence="8" id="KW-1185">Reference proteome</keyword>
<feature type="transmembrane region" description="Helical" evidence="6">
    <location>
        <begin position="281"/>
        <end position="303"/>
    </location>
</feature>
<dbReference type="InterPro" id="IPR036259">
    <property type="entry name" value="MFS_trans_sf"/>
</dbReference>
<dbReference type="GO" id="GO:0016020">
    <property type="term" value="C:membrane"/>
    <property type="evidence" value="ECO:0007669"/>
    <property type="project" value="UniProtKB-SubCell"/>
</dbReference>
<evidence type="ECO:0000256" key="6">
    <source>
        <dbReference type="SAM" id="Phobius"/>
    </source>
</evidence>
<evidence type="ECO:0000313" key="8">
    <source>
        <dbReference type="Proteomes" id="UP001519460"/>
    </source>
</evidence>
<feature type="transmembrane region" description="Helical" evidence="6">
    <location>
        <begin position="425"/>
        <end position="444"/>
    </location>
</feature>
<keyword evidence="3 6" id="KW-1133">Transmembrane helix</keyword>
<accession>A0ABD0JIY9</accession>
<feature type="transmembrane region" description="Helical" evidence="6">
    <location>
        <begin position="179"/>
        <end position="205"/>
    </location>
</feature>
<feature type="non-terminal residue" evidence="7">
    <location>
        <position position="509"/>
    </location>
</feature>
<evidence type="ECO:0000256" key="1">
    <source>
        <dbReference type="ARBA" id="ARBA00004141"/>
    </source>
</evidence>
<dbReference type="AlphaFoldDB" id="A0ABD0JIY9"/>
<organism evidence="7 8">
    <name type="scientific">Batillaria attramentaria</name>
    <dbReference type="NCBI Taxonomy" id="370345"/>
    <lineage>
        <taxon>Eukaryota</taxon>
        <taxon>Metazoa</taxon>
        <taxon>Spiralia</taxon>
        <taxon>Lophotrochozoa</taxon>
        <taxon>Mollusca</taxon>
        <taxon>Gastropoda</taxon>
        <taxon>Caenogastropoda</taxon>
        <taxon>Sorbeoconcha</taxon>
        <taxon>Cerithioidea</taxon>
        <taxon>Batillariidae</taxon>
        <taxon>Batillaria</taxon>
    </lineage>
</organism>
<evidence type="ECO:0000256" key="4">
    <source>
        <dbReference type="ARBA" id="ARBA00023136"/>
    </source>
</evidence>
<feature type="transmembrane region" description="Helical" evidence="6">
    <location>
        <begin position="456"/>
        <end position="483"/>
    </location>
</feature>
<evidence type="ECO:0000256" key="3">
    <source>
        <dbReference type="ARBA" id="ARBA00022989"/>
    </source>
</evidence>
<feature type="transmembrane region" description="Helical" evidence="6">
    <location>
        <begin position="489"/>
        <end position="508"/>
    </location>
</feature>